<feature type="domain" description="Xylose isomerase-like TIM barrel" evidence="1">
    <location>
        <begin position="21"/>
        <end position="254"/>
    </location>
</feature>
<dbReference type="InterPro" id="IPR050312">
    <property type="entry name" value="IolE/XylAMocC-like"/>
</dbReference>
<keyword evidence="2" id="KW-0413">Isomerase</keyword>
<dbReference type="SUPFAM" id="SSF51658">
    <property type="entry name" value="Xylose isomerase-like"/>
    <property type="match status" value="1"/>
</dbReference>
<dbReference type="PANTHER" id="PTHR12110">
    <property type="entry name" value="HYDROXYPYRUVATE ISOMERASE"/>
    <property type="match status" value="1"/>
</dbReference>
<comment type="caution">
    <text evidence="2">The sequence shown here is derived from an EMBL/GenBank/DDBJ whole genome shotgun (WGS) entry which is preliminary data.</text>
</comment>
<dbReference type="Proteomes" id="UP001387100">
    <property type="component" value="Unassembled WGS sequence"/>
</dbReference>
<accession>A0ABU8RFV8</accession>
<dbReference type="RefSeq" id="WP_339573330.1">
    <property type="nucleotide sequence ID" value="NZ_JBBIAA010000001.1"/>
</dbReference>
<evidence type="ECO:0000313" key="2">
    <source>
        <dbReference type="EMBL" id="MEJ5943940.1"/>
    </source>
</evidence>
<name>A0ABU8RFV8_9ACTN</name>
<dbReference type="Pfam" id="PF01261">
    <property type="entry name" value="AP_endonuc_2"/>
    <property type="match status" value="1"/>
</dbReference>
<dbReference type="Gene3D" id="3.20.20.150">
    <property type="entry name" value="Divalent-metal-dependent TIM barrel enzymes"/>
    <property type="match status" value="1"/>
</dbReference>
<proteinExistence type="predicted"/>
<dbReference type="InterPro" id="IPR013022">
    <property type="entry name" value="Xyl_isomerase-like_TIM-brl"/>
</dbReference>
<dbReference type="GO" id="GO:0016853">
    <property type="term" value="F:isomerase activity"/>
    <property type="evidence" value="ECO:0007669"/>
    <property type="project" value="UniProtKB-KW"/>
</dbReference>
<reference evidence="2 3" key="1">
    <citation type="journal article" date="2017" name="Int. J. Syst. Evol. Microbiol.">
        <title>Pseudokineococcus basanitobsidens sp. nov., isolated from volcanic rock.</title>
        <authorList>
            <person name="Lee D.W."/>
            <person name="Park M.Y."/>
            <person name="Kim J.J."/>
            <person name="Kim B.S."/>
        </authorList>
    </citation>
    <scope>NUCLEOTIDE SEQUENCE [LARGE SCALE GENOMIC DNA]</scope>
    <source>
        <strain evidence="2 3">DSM 103726</strain>
    </source>
</reference>
<sequence>MKIALDPTPFHASHPLLEIPRLVAELGYEHLQLTPHRDFLPFFRHPRADDALVAALRRECEAAGVGIASLLPVLRWSGPDEEAREAAVRSWKRVIQVAVDLGVRTIGTEFSGRPEQAERSDAAFYRSMEELLPIIEREGLDVLVDPHPDDFVEDALEALRVIRGLNSPHVGFVYVTSHTFHHGHPAAEVMAAAGDLLRLVHVSDTFDHTRSHGLRYITNPPGNAVRVHSHLKVGDGDVDFDAVFDGLARLGFDDREDSVMCSSVFAEDEDAEAVSRYQLATMTERVQAARARVRQDG</sequence>
<evidence type="ECO:0000259" key="1">
    <source>
        <dbReference type="Pfam" id="PF01261"/>
    </source>
</evidence>
<organism evidence="2 3">
    <name type="scientific">Pseudokineococcus basanitobsidens</name>
    <dbReference type="NCBI Taxonomy" id="1926649"/>
    <lineage>
        <taxon>Bacteria</taxon>
        <taxon>Bacillati</taxon>
        <taxon>Actinomycetota</taxon>
        <taxon>Actinomycetes</taxon>
        <taxon>Kineosporiales</taxon>
        <taxon>Kineosporiaceae</taxon>
        <taxon>Pseudokineococcus</taxon>
    </lineage>
</organism>
<protein>
    <submittedName>
        <fullName evidence="2">Sugar phosphate isomerase/epimerase family protein</fullName>
    </submittedName>
</protein>
<evidence type="ECO:0000313" key="3">
    <source>
        <dbReference type="Proteomes" id="UP001387100"/>
    </source>
</evidence>
<keyword evidence="3" id="KW-1185">Reference proteome</keyword>
<dbReference type="EMBL" id="JBBIAA010000001">
    <property type="protein sequence ID" value="MEJ5943940.1"/>
    <property type="molecule type" value="Genomic_DNA"/>
</dbReference>
<dbReference type="PANTHER" id="PTHR12110:SF21">
    <property type="entry name" value="XYLOSE ISOMERASE-LIKE TIM BARREL DOMAIN-CONTAINING PROTEIN"/>
    <property type="match status" value="1"/>
</dbReference>
<dbReference type="InterPro" id="IPR036237">
    <property type="entry name" value="Xyl_isomerase-like_sf"/>
</dbReference>
<gene>
    <name evidence="2" type="ORF">WDZ17_01345</name>
</gene>